<dbReference type="AlphaFoldDB" id="A0A024SDP8"/>
<reference evidence="3" key="1">
    <citation type="journal article" date="2013" name="Ind. Biotechnol.">
        <title>Comparative genomics analysis of Trichoderma reesei strains.</title>
        <authorList>
            <person name="Koike H."/>
            <person name="Aerts A."/>
            <person name="LaButti K."/>
            <person name="Grigoriev I.V."/>
            <person name="Baker S.E."/>
        </authorList>
    </citation>
    <scope>NUCLEOTIDE SEQUENCE [LARGE SCALE GENOMIC DNA]</scope>
    <source>
        <strain evidence="3">ATCC 56765 / BCRC 32924 / NRRL 11460 / Rut C-30</strain>
    </source>
</reference>
<evidence type="ECO:0000313" key="3">
    <source>
        <dbReference type="Proteomes" id="UP000024376"/>
    </source>
</evidence>
<dbReference type="HOGENOM" id="CLU_1103437_0_0_1"/>
<organism evidence="2 3">
    <name type="scientific">Hypocrea jecorina (strain ATCC 56765 / BCRC 32924 / NRRL 11460 / Rut C-30)</name>
    <name type="common">Trichoderma reesei</name>
    <dbReference type="NCBI Taxonomy" id="1344414"/>
    <lineage>
        <taxon>Eukaryota</taxon>
        <taxon>Fungi</taxon>
        <taxon>Dikarya</taxon>
        <taxon>Ascomycota</taxon>
        <taxon>Pezizomycotina</taxon>
        <taxon>Sordariomycetes</taxon>
        <taxon>Hypocreomycetidae</taxon>
        <taxon>Hypocreales</taxon>
        <taxon>Hypocreaceae</taxon>
        <taxon>Trichoderma</taxon>
    </lineage>
</organism>
<sequence>MPVTTILQHQIEKERLVEPDSDMPMPDHDQGPSMRDYMQKVRLQWALAVEKQVHVSLLTEAEKAAAVPARWIPPDSSYSVEIVNRSLNPDSSNASTLSTSHASAGVYNGSQTGGRKFGQLQRTPPDGHNSRQLPPANRTSKLGANETQQQYSQQYSSSAHDYVHISPDVYDVTHRAVNALRAHKQGETPSENNIWQANLNSPVSEQTAPLEHNGRQAPYADHHTGHPTPGEWDAVRAYPNAPNAVTTVDITC</sequence>
<dbReference type="OrthoDB" id="10566791at2759"/>
<name>A0A024SDP8_HYPJR</name>
<evidence type="ECO:0000313" key="2">
    <source>
        <dbReference type="EMBL" id="ETS03460.1"/>
    </source>
</evidence>
<dbReference type="EMBL" id="KI911143">
    <property type="protein sequence ID" value="ETS03460.1"/>
    <property type="molecule type" value="Genomic_DNA"/>
</dbReference>
<gene>
    <name evidence="2" type="ORF">M419DRAFT_34323</name>
</gene>
<proteinExistence type="predicted"/>
<feature type="compositionally biased region" description="Low complexity" evidence="1">
    <location>
        <begin position="148"/>
        <end position="158"/>
    </location>
</feature>
<feature type="compositionally biased region" description="Polar residues" evidence="1">
    <location>
        <begin position="90"/>
        <end position="102"/>
    </location>
</feature>
<accession>A0A024SDP8</accession>
<protein>
    <submittedName>
        <fullName evidence="2">Uncharacterized protein</fullName>
    </submittedName>
</protein>
<dbReference type="KEGG" id="trr:M419DRAFT_34323"/>
<dbReference type="Proteomes" id="UP000024376">
    <property type="component" value="Unassembled WGS sequence"/>
</dbReference>
<feature type="compositionally biased region" description="Polar residues" evidence="1">
    <location>
        <begin position="137"/>
        <end position="147"/>
    </location>
</feature>
<feature type="region of interest" description="Disordered" evidence="1">
    <location>
        <begin position="90"/>
        <end position="158"/>
    </location>
</feature>
<evidence type="ECO:0000256" key="1">
    <source>
        <dbReference type="SAM" id="MobiDB-lite"/>
    </source>
</evidence>